<name>A0A8D8LQ99_9HEMI</name>
<evidence type="ECO:0000256" key="18">
    <source>
        <dbReference type="PIRSR" id="PIRSR601508-2"/>
    </source>
</evidence>
<feature type="transmembrane region" description="Helical" evidence="21">
    <location>
        <begin position="859"/>
        <end position="881"/>
    </location>
</feature>
<evidence type="ECO:0000256" key="22">
    <source>
        <dbReference type="SAM" id="SignalP"/>
    </source>
</evidence>
<comment type="similarity">
    <text evidence="1">Belongs to the glutamate-gated ion channel (TC 1.A.10.1) family.</text>
</comment>
<feature type="binding site" evidence="17">
    <location>
        <position position="724"/>
    </location>
    <ligand>
        <name>L-glutamate</name>
        <dbReference type="ChEBI" id="CHEBI:29985"/>
    </ligand>
</feature>
<dbReference type="CDD" id="cd06380">
    <property type="entry name" value="PBP1_iGluR_AMPA"/>
    <property type="match status" value="1"/>
</dbReference>
<keyword evidence="13" id="KW-1071">Ligand-gated ion channel</keyword>
<keyword evidence="4 21" id="KW-0812">Transmembrane</keyword>
<keyword evidence="3" id="KW-1003">Cell membrane</keyword>
<evidence type="ECO:0000256" key="15">
    <source>
        <dbReference type="ARBA" id="ARBA00034104"/>
    </source>
</evidence>
<dbReference type="FunFam" id="3.40.190.10:FF:000060">
    <property type="entry name" value="Glutamate receptor ionotropic, kainate 1"/>
    <property type="match status" value="1"/>
</dbReference>
<sequence length="942" mass="106388">MRVRDVTCARCFEVFTVCLLVWTHLGLVTCSDKIPLGAIFEQGTDEVQSAFKFAMLTHNQNHTTRKFELQAYVDVINTADAFKLSRLICNQFSRGVFSMLGAVSPDSFDTFHSYSNTFQMPFITPWFPEKVPTPSSGLFDYAISMRPDYHQAIIDTVKYYGWKSIIYMYDSHDGLLRLQQIYQSLKPGSGNFQVITVKRIQNVSEAIEFLHDLETLDRWGFKHIVLDCATDIAKSIVVTHVRQVTLGKRTYHYLLSGLIMDERWETEVIEYGAINITGFRLINSQRPFVKEFMKEWNSLDSKTYVGAGKDSISAQSALMYDAVLVIVETFNKQLRRKPDTFKANLNRRGGQGANNGSRMDCNPTKGWVTPWEHGDKISKTLRKVEIEGLTGDIRFNNDSKRMNYTLDIVEMTINSAMVKVAAWSDVSGLVSESSVKYQRQKHYGDYDNKTYLVTSIMADPYLSFVKDYHKFEGNARYEGYCKDLADLIANKLKISYEFRVVTDGKYGKPTKENAGEWDGMMGALMRREVDMAVAPLTITTERERVVDFSKPFMTLGLSIMMKKPSKMKPGVFSFLDPLSEEIWVAIIFSYIMVSVVLFLVSRFSPHEWRLLNYSPPGGHPHHPPPPHHGPSSPSVIANDFSLSNSLWFSLGALLQQGTDISPRSISGRIVGAVWWFFTLILVSSYTANLAAFLTVERMVNPINSVEDLADQSVVKYGVLEGGASQHFFQKTTLDIYQKMYHFMMANRKDVFVGSEKDGIAKVRKGNYAFLVESPTNDYTNGRQPCNTMRVGSNLDSKGFGVATPIGSPIRNDVNMAILNLLEEGNLTKLQKKWFEDTSECKVHKSDKDQSELALSNVAGVFYILGVGLLLAMAVALIEFCYNTHMEASSNKVPVSDVMKNKARMTIGAREFDNGRVSQMYYASGNTLNPLEDQVHSNTHTQV</sequence>
<dbReference type="InterPro" id="IPR015683">
    <property type="entry name" value="Ionotropic_Glu_rcpt"/>
</dbReference>
<evidence type="ECO:0000256" key="10">
    <source>
        <dbReference type="ARBA" id="ARBA00023170"/>
    </source>
</evidence>
<evidence type="ECO:0000256" key="2">
    <source>
        <dbReference type="ARBA" id="ARBA00022448"/>
    </source>
</evidence>
<keyword evidence="10 25" id="KW-0675">Receptor</keyword>
<dbReference type="FunFam" id="3.40.190.10:FF:000001">
    <property type="entry name" value="Glutamate receptor ionotropic, kainate 2"/>
    <property type="match status" value="1"/>
</dbReference>
<dbReference type="AlphaFoldDB" id="A0A8D8LQ99"/>
<feature type="region of interest" description="Disordered" evidence="20">
    <location>
        <begin position="343"/>
        <end position="365"/>
    </location>
</feature>
<dbReference type="Gene3D" id="3.40.190.10">
    <property type="entry name" value="Periplasmic binding protein-like II"/>
    <property type="match status" value="2"/>
</dbReference>
<evidence type="ECO:0000256" key="1">
    <source>
        <dbReference type="ARBA" id="ARBA00008685"/>
    </source>
</evidence>
<evidence type="ECO:0000256" key="14">
    <source>
        <dbReference type="ARBA" id="ARBA00023303"/>
    </source>
</evidence>
<dbReference type="PANTHER" id="PTHR18966">
    <property type="entry name" value="IONOTROPIC GLUTAMATE RECEPTOR"/>
    <property type="match status" value="1"/>
</dbReference>
<evidence type="ECO:0000256" key="17">
    <source>
        <dbReference type="PIRSR" id="PIRSR601508-1"/>
    </source>
</evidence>
<evidence type="ECO:0000256" key="8">
    <source>
        <dbReference type="ARBA" id="ARBA00023065"/>
    </source>
</evidence>
<evidence type="ECO:0000256" key="5">
    <source>
        <dbReference type="ARBA" id="ARBA00022729"/>
    </source>
</evidence>
<protein>
    <recommendedName>
        <fullName evidence="16">Glutamate receptor 1</fullName>
    </recommendedName>
</protein>
<dbReference type="GO" id="GO:0008328">
    <property type="term" value="C:ionotropic glutamate receptor complex"/>
    <property type="evidence" value="ECO:0007669"/>
    <property type="project" value="UniProtKB-ARBA"/>
</dbReference>
<evidence type="ECO:0000256" key="9">
    <source>
        <dbReference type="ARBA" id="ARBA00023136"/>
    </source>
</evidence>
<dbReference type="GO" id="GO:0004970">
    <property type="term" value="F:glutamate-gated receptor activity"/>
    <property type="evidence" value="ECO:0007669"/>
    <property type="project" value="UniProtKB-ARBA"/>
</dbReference>
<dbReference type="GO" id="GO:0045211">
    <property type="term" value="C:postsynaptic membrane"/>
    <property type="evidence" value="ECO:0007669"/>
    <property type="project" value="UniProtKB-SubCell"/>
</dbReference>
<dbReference type="Gene3D" id="3.40.50.2300">
    <property type="match status" value="2"/>
</dbReference>
<keyword evidence="11" id="KW-0325">Glycoprotein</keyword>
<dbReference type="InterPro" id="IPR028082">
    <property type="entry name" value="Peripla_BP_I"/>
</dbReference>
<feature type="disulfide bond" evidence="19">
    <location>
        <begin position="89"/>
        <end position="361"/>
    </location>
</feature>
<evidence type="ECO:0000259" key="23">
    <source>
        <dbReference type="SMART" id="SM00079"/>
    </source>
</evidence>
<feature type="domain" description="Ionotropic glutamate receptor L-glutamate and glycine-binding" evidence="24">
    <location>
        <begin position="460"/>
        <end position="526"/>
    </location>
</feature>
<evidence type="ECO:0000256" key="16">
    <source>
        <dbReference type="ARBA" id="ARBA00072754"/>
    </source>
</evidence>
<dbReference type="InterPro" id="IPR001508">
    <property type="entry name" value="Iono_Glu_rcpt_met"/>
</dbReference>
<dbReference type="EMBL" id="HBUF01305213">
    <property type="protein sequence ID" value="CAG6691925.1"/>
    <property type="molecule type" value="Transcribed_RNA"/>
</dbReference>
<evidence type="ECO:0000259" key="24">
    <source>
        <dbReference type="SMART" id="SM00918"/>
    </source>
</evidence>
<evidence type="ECO:0000256" key="21">
    <source>
        <dbReference type="SAM" id="Phobius"/>
    </source>
</evidence>
<keyword evidence="2" id="KW-0813">Transport</keyword>
<dbReference type="EMBL" id="HBUF01019009">
    <property type="protein sequence ID" value="CAG6610622.1"/>
    <property type="molecule type" value="Transcribed_RNA"/>
</dbReference>
<feature type="chain" id="PRO_5036261392" description="Glutamate receptor 1" evidence="22">
    <location>
        <begin position="31"/>
        <end position="942"/>
    </location>
</feature>
<keyword evidence="6 21" id="KW-1133">Transmembrane helix</keyword>
<feature type="binding site" evidence="17">
    <location>
        <position position="535"/>
    </location>
    <ligand>
        <name>L-glutamate</name>
        <dbReference type="ChEBI" id="CHEBI:29985"/>
    </ligand>
</feature>
<evidence type="ECO:0000256" key="13">
    <source>
        <dbReference type="ARBA" id="ARBA00023286"/>
    </source>
</evidence>
<keyword evidence="8" id="KW-0406">Ion transport</keyword>
<evidence type="ECO:0000256" key="7">
    <source>
        <dbReference type="ARBA" id="ARBA00023018"/>
    </source>
</evidence>
<dbReference type="SUPFAM" id="SSF81324">
    <property type="entry name" value="Voltage-gated potassium channels"/>
    <property type="match status" value="1"/>
</dbReference>
<evidence type="ECO:0000256" key="20">
    <source>
        <dbReference type="SAM" id="MobiDB-lite"/>
    </source>
</evidence>
<evidence type="ECO:0000256" key="6">
    <source>
        <dbReference type="ARBA" id="ARBA00022989"/>
    </source>
</evidence>
<reference evidence="25" key="1">
    <citation type="submission" date="2021-05" db="EMBL/GenBank/DDBJ databases">
        <authorList>
            <person name="Alioto T."/>
            <person name="Alioto T."/>
            <person name="Gomez Garrido J."/>
        </authorList>
    </citation>
    <scope>NUCLEOTIDE SEQUENCE</scope>
</reference>
<comment type="subcellular location">
    <subcellularLocation>
        <location evidence="15">Postsynaptic cell membrane</location>
        <topology evidence="15">Multi-pass membrane protein</topology>
    </subcellularLocation>
</comment>
<dbReference type="Pfam" id="PF10613">
    <property type="entry name" value="Lig_chan-Glu_bd"/>
    <property type="match status" value="1"/>
</dbReference>
<evidence type="ECO:0000256" key="19">
    <source>
        <dbReference type="PIRSR" id="PIRSR601508-3"/>
    </source>
</evidence>
<dbReference type="InterPro" id="IPR001320">
    <property type="entry name" value="Iontro_rcpt_C"/>
</dbReference>
<organism evidence="25">
    <name type="scientific">Cacopsylla melanoneura</name>
    <dbReference type="NCBI Taxonomy" id="428564"/>
    <lineage>
        <taxon>Eukaryota</taxon>
        <taxon>Metazoa</taxon>
        <taxon>Ecdysozoa</taxon>
        <taxon>Arthropoda</taxon>
        <taxon>Hexapoda</taxon>
        <taxon>Insecta</taxon>
        <taxon>Pterygota</taxon>
        <taxon>Neoptera</taxon>
        <taxon>Paraneoptera</taxon>
        <taxon>Hemiptera</taxon>
        <taxon>Sternorrhyncha</taxon>
        <taxon>Psylloidea</taxon>
        <taxon>Psyllidae</taxon>
        <taxon>Psyllinae</taxon>
        <taxon>Cacopsylla</taxon>
    </lineage>
</organism>
<feature type="signal peptide" evidence="22">
    <location>
        <begin position="1"/>
        <end position="30"/>
    </location>
</feature>
<dbReference type="FunFam" id="1.10.287.70:FF:000064">
    <property type="entry name" value="Glutamate receptor ionotropic, kainate"/>
    <property type="match status" value="1"/>
</dbReference>
<keyword evidence="9 21" id="KW-0472">Membrane</keyword>
<keyword evidence="7" id="KW-0770">Synapse</keyword>
<evidence type="ECO:0000256" key="3">
    <source>
        <dbReference type="ARBA" id="ARBA00022475"/>
    </source>
</evidence>
<dbReference type="EMBL" id="HBUF01019011">
    <property type="protein sequence ID" value="CAG6610624.1"/>
    <property type="molecule type" value="Transcribed_RNA"/>
</dbReference>
<proteinExistence type="inferred from homology"/>
<dbReference type="PRINTS" id="PR00177">
    <property type="entry name" value="NMDARECEPTOR"/>
</dbReference>
<dbReference type="SMART" id="SM00918">
    <property type="entry name" value="Lig_chan-Glu_bd"/>
    <property type="match status" value="1"/>
</dbReference>
<dbReference type="Gene3D" id="1.10.287.70">
    <property type="match status" value="1"/>
</dbReference>
<feature type="disulfide bond" evidence="19">
    <location>
        <begin position="785"/>
        <end position="840"/>
    </location>
</feature>
<accession>A0A8D8LQ99</accession>
<feature type="domain" description="Ionotropic glutamate receptor C-terminal" evidence="23">
    <location>
        <begin position="450"/>
        <end position="836"/>
    </location>
</feature>
<keyword evidence="5 22" id="KW-0732">Signal</keyword>
<feature type="binding site" evidence="17">
    <location>
        <position position="537"/>
    </location>
    <ligand>
        <name>L-glutamate</name>
        <dbReference type="ChEBI" id="CHEBI:29985"/>
    </ligand>
</feature>
<keyword evidence="12" id="KW-0628">Postsynaptic cell membrane</keyword>
<dbReference type="SUPFAM" id="SSF53822">
    <property type="entry name" value="Periplasmic binding protein-like I"/>
    <property type="match status" value="1"/>
</dbReference>
<feature type="transmembrane region" description="Helical" evidence="21">
    <location>
        <begin position="672"/>
        <end position="693"/>
    </location>
</feature>
<evidence type="ECO:0000256" key="11">
    <source>
        <dbReference type="ARBA" id="ARBA00023180"/>
    </source>
</evidence>
<dbReference type="SUPFAM" id="SSF53850">
    <property type="entry name" value="Periplasmic binding protein-like II"/>
    <property type="match status" value="1"/>
</dbReference>
<dbReference type="FunFam" id="3.40.50.2300:FF:000186">
    <property type="entry name" value="Glutamate receptor 1"/>
    <property type="match status" value="1"/>
</dbReference>
<dbReference type="InterPro" id="IPR019594">
    <property type="entry name" value="Glu/Gly-bd"/>
</dbReference>
<dbReference type="SMART" id="SM00079">
    <property type="entry name" value="PBPe"/>
    <property type="match status" value="1"/>
</dbReference>
<feature type="binding site" evidence="17">
    <location>
        <position position="542"/>
    </location>
    <ligand>
        <name>L-glutamate</name>
        <dbReference type="ChEBI" id="CHEBI:29985"/>
    </ligand>
</feature>
<evidence type="ECO:0000313" key="25">
    <source>
        <dbReference type="EMBL" id="CAG6610623.1"/>
    </source>
</evidence>
<feature type="site" description="Crucial to convey clamshell closure to channel opening" evidence="18">
    <location>
        <position position="702"/>
    </location>
</feature>
<feature type="binding site" evidence="17">
    <location>
        <position position="772"/>
    </location>
    <ligand>
        <name>L-glutamate</name>
        <dbReference type="ChEBI" id="CHEBI:29985"/>
    </ligand>
</feature>
<feature type="transmembrane region" description="Helical" evidence="21">
    <location>
        <begin position="582"/>
        <end position="600"/>
    </location>
</feature>
<keyword evidence="14" id="KW-0407">Ion channel</keyword>
<dbReference type="Pfam" id="PF01094">
    <property type="entry name" value="ANF_receptor"/>
    <property type="match status" value="1"/>
</dbReference>
<keyword evidence="19" id="KW-1015">Disulfide bond</keyword>
<dbReference type="EMBL" id="HBUF01019010">
    <property type="protein sequence ID" value="CAG6610623.1"/>
    <property type="molecule type" value="Transcribed_RNA"/>
</dbReference>
<evidence type="ECO:0000256" key="4">
    <source>
        <dbReference type="ARBA" id="ARBA00022692"/>
    </source>
</evidence>
<dbReference type="EMBL" id="HBUF01019012">
    <property type="protein sequence ID" value="CAG6610625.1"/>
    <property type="molecule type" value="Transcribed_RNA"/>
</dbReference>
<dbReference type="InterPro" id="IPR001828">
    <property type="entry name" value="ANF_lig-bd_rcpt"/>
</dbReference>
<evidence type="ECO:0000256" key="12">
    <source>
        <dbReference type="ARBA" id="ARBA00023257"/>
    </source>
</evidence>
<dbReference type="Pfam" id="PF00060">
    <property type="entry name" value="Lig_chan"/>
    <property type="match status" value="1"/>
</dbReference>